<sequence length="79" mass="8331">MKLAFSGLTGPVLNFANAVQNAFDNLLSVRIKVVATVADLPNATQWQGRPVLVRNIGGGTKGIAYALDGVWINYAGTTL</sequence>
<proteinExistence type="predicted"/>
<name>A0A6J5NJL8_9CAUD</name>
<evidence type="ECO:0000313" key="1">
    <source>
        <dbReference type="EMBL" id="CAB4157926.1"/>
    </source>
</evidence>
<accession>A0A6J5NJL8</accession>
<organism evidence="1">
    <name type="scientific">uncultured Caudovirales phage</name>
    <dbReference type="NCBI Taxonomy" id="2100421"/>
    <lineage>
        <taxon>Viruses</taxon>
        <taxon>Duplodnaviria</taxon>
        <taxon>Heunggongvirae</taxon>
        <taxon>Uroviricota</taxon>
        <taxon>Caudoviricetes</taxon>
        <taxon>Peduoviridae</taxon>
        <taxon>Maltschvirus</taxon>
        <taxon>Maltschvirus maltsch</taxon>
    </lineage>
</organism>
<reference evidence="1" key="1">
    <citation type="submission" date="2020-04" db="EMBL/GenBank/DDBJ databases">
        <authorList>
            <person name="Chiriac C."/>
            <person name="Salcher M."/>
            <person name="Ghai R."/>
            <person name="Kavagutti S V."/>
        </authorList>
    </citation>
    <scope>NUCLEOTIDE SEQUENCE</scope>
</reference>
<dbReference type="EMBL" id="LR796660">
    <property type="protein sequence ID" value="CAB4157926.1"/>
    <property type="molecule type" value="Genomic_DNA"/>
</dbReference>
<protein>
    <submittedName>
        <fullName evidence="1">Uncharacterized protein</fullName>
    </submittedName>
</protein>
<gene>
    <name evidence="1" type="ORF">UFOVP679_56</name>
</gene>